<dbReference type="OMA" id="HEDENCH"/>
<sequence length="240" mass="27451">MAAEFAAAANTVGNLATEYASPYLTYYFRFGKIVEDFKKQRKALQSKKDQVQDDVDKAVRQTEVIKKDVEEWLTKAEIELGEAQSLEEEIERNKCFNWCPSCGWRYCLSIKIAKKTLYISQLLAETCNFQRVGQRPPLPRLEFIPSKDFMPSESSNSAFKEIMEALKKDDVNMMGLYGMGGVGKTTVAKEVGRQVKRLFDEVEIVTVSQTPSINNIQDKFEDFLHLKFQMTTIEGRAEQL</sequence>
<dbReference type="GO" id="GO:0043531">
    <property type="term" value="F:ADP binding"/>
    <property type="evidence" value="ECO:0007669"/>
    <property type="project" value="InterPro"/>
</dbReference>
<evidence type="ECO:0000256" key="2">
    <source>
        <dbReference type="SAM" id="Coils"/>
    </source>
</evidence>
<dbReference type="HOGENOM" id="CLU_091891_0_0_1"/>
<dbReference type="AlphaFoldDB" id="A0A061FB30"/>
<evidence type="ECO:0000259" key="3">
    <source>
        <dbReference type="Pfam" id="PF00931"/>
    </source>
</evidence>
<evidence type="ECO:0000313" key="5">
    <source>
        <dbReference type="Proteomes" id="UP000026915"/>
    </source>
</evidence>
<feature type="domain" description="NB-ARC" evidence="3">
    <location>
        <begin position="159"/>
        <end position="225"/>
    </location>
</feature>
<dbReference type="Pfam" id="PF00931">
    <property type="entry name" value="NB-ARC"/>
    <property type="match status" value="1"/>
</dbReference>
<dbReference type="Gramene" id="EOY14211">
    <property type="protein sequence ID" value="EOY14211"/>
    <property type="gene ID" value="TCM_033497"/>
</dbReference>
<evidence type="ECO:0000256" key="1">
    <source>
        <dbReference type="ARBA" id="ARBA00022821"/>
    </source>
</evidence>
<dbReference type="PANTHER" id="PTHR33463:SF203">
    <property type="entry name" value="AAA+ ATPASE DOMAIN-CONTAINING PROTEIN"/>
    <property type="match status" value="1"/>
</dbReference>
<dbReference type="PANTHER" id="PTHR33463">
    <property type="entry name" value="NB-ARC DOMAIN-CONTAINING PROTEIN-RELATED"/>
    <property type="match status" value="1"/>
</dbReference>
<dbReference type="eggNOG" id="KOG4658">
    <property type="taxonomic scope" value="Eukaryota"/>
</dbReference>
<evidence type="ECO:0000313" key="4">
    <source>
        <dbReference type="EMBL" id="EOY14211.1"/>
    </source>
</evidence>
<organism evidence="4 5">
    <name type="scientific">Theobroma cacao</name>
    <name type="common">Cacao</name>
    <name type="synonym">Cocoa</name>
    <dbReference type="NCBI Taxonomy" id="3641"/>
    <lineage>
        <taxon>Eukaryota</taxon>
        <taxon>Viridiplantae</taxon>
        <taxon>Streptophyta</taxon>
        <taxon>Embryophyta</taxon>
        <taxon>Tracheophyta</taxon>
        <taxon>Spermatophyta</taxon>
        <taxon>Magnoliopsida</taxon>
        <taxon>eudicotyledons</taxon>
        <taxon>Gunneridae</taxon>
        <taxon>Pentapetalae</taxon>
        <taxon>rosids</taxon>
        <taxon>malvids</taxon>
        <taxon>Malvales</taxon>
        <taxon>Malvaceae</taxon>
        <taxon>Byttnerioideae</taxon>
        <taxon>Theobroma</taxon>
    </lineage>
</organism>
<keyword evidence="1" id="KW-0611">Plant defense</keyword>
<keyword evidence="2" id="KW-0175">Coiled coil</keyword>
<protein>
    <submittedName>
        <fullName evidence="4">Cc-nbs-lrr resistance protein, putative</fullName>
    </submittedName>
</protein>
<dbReference type="EMBL" id="CM001885">
    <property type="protein sequence ID" value="EOY14211.1"/>
    <property type="molecule type" value="Genomic_DNA"/>
</dbReference>
<dbReference type="InParanoid" id="A0A061FB30"/>
<reference evidence="4 5" key="1">
    <citation type="journal article" date="2013" name="Genome Biol.">
        <title>The genome sequence of the most widely cultivated cacao type and its use to identify candidate genes regulating pod color.</title>
        <authorList>
            <person name="Motamayor J.C."/>
            <person name="Mockaitis K."/>
            <person name="Schmutz J."/>
            <person name="Haiminen N."/>
            <person name="Iii D.L."/>
            <person name="Cornejo O."/>
            <person name="Findley S.D."/>
            <person name="Zheng P."/>
            <person name="Utro F."/>
            <person name="Royaert S."/>
            <person name="Saski C."/>
            <person name="Jenkins J."/>
            <person name="Podicheti R."/>
            <person name="Zhao M."/>
            <person name="Scheffler B.E."/>
            <person name="Stack J.C."/>
            <person name="Feltus F.A."/>
            <person name="Mustiga G.M."/>
            <person name="Amores F."/>
            <person name="Phillips W."/>
            <person name="Marelli J.P."/>
            <person name="May G.D."/>
            <person name="Shapiro H."/>
            <person name="Ma J."/>
            <person name="Bustamante C.D."/>
            <person name="Schnell R.J."/>
            <person name="Main D."/>
            <person name="Gilbert D."/>
            <person name="Parida L."/>
            <person name="Kuhn D.N."/>
        </authorList>
    </citation>
    <scope>NUCLEOTIDE SEQUENCE [LARGE SCALE GENOMIC DNA]</scope>
    <source>
        <strain evidence="5">cv. Matina 1-6</strain>
    </source>
</reference>
<proteinExistence type="predicted"/>
<dbReference type="Proteomes" id="UP000026915">
    <property type="component" value="Chromosome 7"/>
</dbReference>
<dbReference type="InterPro" id="IPR002182">
    <property type="entry name" value="NB-ARC"/>
</dbReference>
<keyword evidence="5" id="KW-1185">Reference proteome</keyword>
<name>A0A061FB30_THECC</name>
<accession>A0A061FB30</accession>
<dbReference type="InterPro" id="IPR050905">
    <property type="entry name" value="Plant_NBS-LRR"/>
</dbReference>
<dbReference type="Gene3D" id="3.40.50.300">
    <property type="entry name" value="P-loop containing nucleotide triphosphate hydrolases"/>
    <property type="match status" value="1"/>
</dbReference>
<gene>
    <name evidence="4" type="ORF">TCM_033497</name>
</gene>
<dbReference type="SUPFAM" id="SSF52540">
    <property type="entry name" value="P-loop containing nucleoside triphosphate hydrolases"/>
    <property type="match status" value="1"/>
</dbReference>
<dbReference type="InterPro" id="IPR027417">
    <property type="entry name" value="P-loop_NTPase"/>
</dbReference>
<feature type="coiled-coil region" evidence="2">
    <location>
        <begin position="34"/>
        <end position="93"/>
    </location>
</feature>
<dbReference type="STRING" id="3641.A0A061FB30"/>